<evidence type="ECO:0000256" key="2">
    <source>
        <dbReference type="ARBA" id="ARBA00009330"/>
    </source>
</evidence>
<dbReference type="PANTHER" id="PTHR34001:SF3">
    <property type="entry name" value="BLL7405 PROTEIN"/>
    <property type="match status" value="1"/>
</dbReference>
<keyword evidence="5" id="KW-0998">Cell outer membrane</keyword>
<accession>A0A9W6GQT7</accession>
<organism evidence="9 10">
    <name type="scientific">Methylocystis echinoides</name>
    <dbReference type="NCBI Taxonomy" id="29468"/>
    <lineage>
        <taxon>Bacteria</taxon>
        <taxon>Pseudomonadati</taxon>
        <taxon>Pseudomonadota</taxon>
        <taxon>Alphaproteobacteria</taxon>
        <taxon>Hyphomicrobiales</taxon>
        <taxon>Methylocystaceae</taxon>
        <taxon>Methylocystis</taxon>
    </lineage>
</organism>
<name>A0A9W6GQT7_9HYPH</name>
<dbReference type="InterPro" id="IPR051692">
    <property type="entry name" value="OMP-like"/>
</dbReference>
<evidence type="ECO:0000256" key="4">
    <source>
        <dbReference type="ARBA" id="ARBA00023136"/>
    </source>
</evidence>
<evidence type="ECO:0000256" key="6">
    <source>
        <dbReference type="ARBA" id="ARBA00038306"/>
    </source>
</evidence>
<comment type="similarity">
    <text evidence="2">Belongs to the OmpW/AlkL family.</text>
</comment>
<dbReference type="EMBL" id="BSEC01000001">
    <property type="protein sequence ID" value="GLI91289.1"/>
    <property type="molecule type" value="Genomic_DNA"/>
</dbReference>
<evidence type="ECO:0000256" key="3">
    <source>
        <dbReference type="ARBA" id="ARBA00022729"/>
    </source>
</evidence>
<comment type="similarity">
    <text evidence="6">Belongs to the Omp25/RopB family.</text>
</comment>
<proteinExistence type="inferred from homology"/>
<keyword evidence="10" id="KW-1185">Reference proteome</keyword>
<dbReference type="Pfam" id="PF13505">
    <property type="entry name" value="OMP_b-brl"/>
    <property type="match status" value="1"/>
</dbReference>
<evidence type="ECO:0000256" key="7">
    <source>
        <dbReference type="SAM" id="SignalP"/>
    </source>
</evidence>
<keyword evidence="4" id="KW-0472">Membrane</keyword>
<evidence type="ECO:0000259" key="8">
    <source>
        <dbReference type="Pfam" id="PF13505"/>
    </source>
</evidence>
<dbReference type="PANTHER" id="PTHR34001">
    <property type="entry name" value="BLL7405 PROTEIN"/>
    <property type="match status" value="1"/>
</dbReference>
<dbReference type="RefSeq" id="WP_281799851.1">
    <property type="nucleotide sequence ID" value="NZ_BSEC01000001.1"/>
</dbReference>
<dbReference type="AlphaFoldDB" id="A0A9W6GQT7"/>
<feature type="chain" id="PRO_5040994472" description="Outer membrane protein beta-barrel domain-containing protein" evidence="7">
    <location>
        <begin position="22"/>
        <end position="612"/>
    </location>
</feature>
<evidence type="ECO:0000313" key="10">
    <source>
        <dbReference type="Proteomes" id="UP001144323"/>
    </source>
</evidence>
<dbReference type="Proteomes" id="UP001144323">
    <property type="component" value="Unassembled WGS sequence"/>
</dbReference>
<keyword evidence="3 7" id="KW-0732">Signal</keyword>
<reference evidence="9" key="1">
    <citation type="journal article" date="2023" name="Int. J. Syst. Evol. Microbiol.">
        <title>Methylocystis iwaonis sp. nov., a type II methane-oxidizing bacterium from surface soil of a rice paddy field in Japan, and emended description of the genus Methylocystis (ex Whittenbury et al. 1970) Bowman et al. 1993.</title>
        <authorList>
            <person name="Kaise H."/>
            <person name="Sawadogo J.B."/>
            <person name="Alam M.S."/>
            <person name="Ueno C."/>
            <person name="Dianou D."/>
            <person name="Shinjo R."/>
            <person name="Asakawa S."/>
        </authorList>
    </citation>
    <scope>NUCLEOTIDE SEQUENCE</scope>
    <source>
        <strain evidence="9">LMG27198</strain>
    </source>
</reference>
<dbReference type="InterPro" id="IPR005618">
    <property type="entry name" value="OMPW"/>
</dbReference>
<dbReference type="InterPro" id="IPR027385">
    <property type="entry name" value="Beta-barrel_OMP"/>
</dbReference>
<gene>
    <name evidence="9" type="ORF">LMG27198_02810</name>
</gene>
<dbReference type="SUPFAM" id="SSF56925">
    <property type="entry name" value="OMPA-like"/>
    <property type="match status" value="2"/>
</dbReference>
<comment type="caution">
    <text evidence="9">The sequence shown here is derived from an EMBL/GenBank/DDBJ whole genome shotgun (WGS) entry which is preliminary data.</text>
</comment>
<dbReference type="Gene3D" id="2.40.160.20">
    <property type="match status" value="2"/>
</dbReference>
<comment type="subcellular location">
    <subcellularLocation>
        <location evidence="1">Cell outer membrane</location>
    </subcellularLocation>
</comment>
<dbReference type="InterPro" id="IPR011250">
    <property type="entry name" value="OMP/PagP_B-barrel"/>
</dbReference>
<feature type="signal peptide" evidence="7">
    <location>
        <begin position="1"/>
        <end position="21"/>
    </location>
</feature>
<evidence type="ECO:0000313" key="9">
    <source>
        <dbReference type="EMBL" id="GLI91289.1"/>
    </source>
</evidence>
<feature type="domain" description="Outer membrane protein beta-barrel" evidence="8">
    <location>
        <begin position="40"/>
        <end position="264"/>
    </location>
</feature>
<dbReference type="Pfam" id="PF03922">
    <property type="entry name" value="OmpW"/>
    <property type="match status" value="1"/>
</dbReference>
<evidence type="ECO:0000256" key="1">
    <source>
        <dbReference type="ARBA" id="ARBA00004442"/>
    </source>
</evidence>
<dbReference type="GO" id="GO:0009279">
    <property type="term" value="C:cell outer membrane"/>
    <property type="evidence" value="ECO:0007669"/>
    <property type="project" value="UniProtKB-SubCell"/>
</dbReference>
<evidence type="ECO:0000256" key="5">
    <source>
        <dbReference type="ARBA" id="ARBA00023237"/>
    </source>
</evidence>
<protein>
    <recommendedName>
        <fullName evidence="8">Outer membrane protein beta-barrel domain-containing protein</fullName>
    </recommendedName>
</protein>
<sequence>MAKASYLAGVSLALLAGSALAADLPSRKAPPPAFVPPPPAFSWTGLYGGVNIGYGFGASSSIMGGELIAQRPQSLLAGAGPLDIPGGAWNVPVNLSGVIGGGQVGYNYQWNPYLVVGLETDVQAADLRANQSAATGYASGLAPNPAIVGYMNSNQYVDWFGTVRGRLGLTLPSMPNLMIYGTGGFAYGSVESAHRYTRFDTGTGPLGVGNLASQASATTTSTNVGWTAGGGVEWTPMSFPSWSIKAEYLYTDLGPVNQNGVGYYSGSSFAANNGALGAATVPGTTVLATNSQASLRWHTARVGLNWHFNPFAAVSPLLAPSSAIAGLPNTKGPAPVVEPFHPFQVRLKVGGVVPTDGSAYITDRGDGNYLSGPVVGAVTGFNTPVTALNALGWSGGPGTQFFGSNTKISSSVVPTIDVAYYLTRNWAIEAICCVTPHHVTGVGPLQGASVIKTWVFPPSLMLQYHFTNFGAFQPYLGVGVNYTAYWGTRPGNQTVSFPALNPNINNAAGGVLNPTNAWATATSASITSSWGVVGQAGADYMFNDRWGVNVDVKYIMMEPNAHVWAVANTTPANVGPVSVPLNLAVKINPLVVSGGLTYRFGADWGVPKILPF</sequence>